<evidence type="ECO:0000313" key="3">
    <source>
        <dbReference type="Proteomes" id="UP000320773"/>
    </source>
</evidence>
<dbReference type="NCBIfam" id="TIGR01784">
    <property type="entry name" value="T_den_put_tspse"/>
    <property type="match status" value="1"/>
</dbReference>
<name>A0A543G5Q0_9FLAO</name>
<organism evidence="1 3">
    <name type="scientific">Flavobacterium branchiophilum</name>
    <dbReference type="NCBI Taxonomy" id="55197"/>
    <lineage>
        <taxon>Bacteria</taxon>
        <taxon>Pseudomonadati</taxon>
        <taxon>Bacteroidota</taxon>
        <taxon>Flavobacteriia</taxon>
        <taxon>Flavobacteriales</taxon>
        <taxon>Flavobacteriaceae</taxon>
        <taxon>Flavobacterium</taxon>
    </lineage>
</organism>
<dbReference type="Proteomes" id="UP000320773">
    <property type="component" value="Unassembled WGS sequence"/>
</dbReference>
<dbReference type="EMBL" id="VFPJ01000001">
    <property type="protein sequence ID" value="TQM41386.1"/>
    <property type="molecule type" value="Genomic_DNA"/>
</dbReference>
<dbReference type="PANTHER" id="PTHR41317">
    <property type="entry name" value="PD-(D_E)XK NUCLEASE FAMILY TRANSPOSASE"/>
    <property type="match status" value="1"/>
</dbReference>
<sequence length="287" mass="33614">MKSKKLISFDWAIKRLLRNKANFVVLEGFLSELLFDNIKIEQILESESNQEHDDDKFNRVDILTHNSKNELIIIEIQSTYEIDYFHRMAYGTSKAISENHKLGAKYLNVKKVISINIVYFDLGQGQDYIYRGKTIFKGLHQNDILGLSEKQKQTFVKQEVADIFPEYYLLKVNQFNDIAKDTLDEWVYFLKNSEVKDNFKAKGLKEANDVLDIMRLEKEDQYSYHRYMDSLSLKASEAFTLQNEAEFKIKEDIAKNGIKEGFDNLTIHKITKLPIEKIEALRSETNN</sequence>
<dbReference type="Pfam" id="PF12784">
    <property type="entry name" value="PDDEXK_2"/>
    <property type="match status" value="1"/>
</dbReference>
<gene>
    <name evidence="1" type="ORF">BC670_2342</name>
    <name evidence="2" type="ORF">BC670_2343</name>
</gene>
<accession>A0A543G5Q0</accession>
<protein>
    <submittedName>
        <fullName evidence="1">Putative transposase/invertase (TIGR01784 family)</fullName>
    </submittedName>
</protein>
<dbReference type="EMBL" id="VFPJ01000001">
    <property type="protein sequence ID" value="TQM41385.1"/>
    <property type="molecule type" value="Genomic_DNA"/>
</dbReference>
<proteinExistence type="predicted"/>
<reference evidence="1 3" key="1">
    <citation type="submission" date="2019-06" db="EMBL/GenBank/DDBJ databases">
        <title>Genomic Encyclopedia of Archaeal and Bacterial Type Strains, Phase II (KMG-II): from individual species to whole genera.</title>
        <authorList>
            <person name="Goeker M."/>
        </authorList>
    </citation>
    <scope>NUCLEOTIDE SEQUENCE [LARGE SCALE GENOMIC DNA]</scope>
    <source>
        <strain evidence="1 3">DSM 24789</strain>
    </source>
</reference>
<comment type="caution">
    <text evidence="1">The sequence shown here is derived from an EMBL/GenBank/DDBJ whole genome shotgun (WGS) entry which is preliminary data.</text>
</comment>
<evidence type="ECO:0000313" key="1">
    <source>
        <dbReference type="EMBL" id="TQM41385.1"/>
    </source>
</evidence>
<dbReference type="AlphaFoldDB" id="A0A543G5Q0"/>
<dbReference type="PANTHER" id="PTHR41317:SF1">
    <property type="entry name" value="PD-(D_E)XK NUCLEASE FAMILY TRANSPOSASE"/>
    <property type="match status" value="1"/>
</dbReference>
<dbReference type="InterPro" id="IPR010106">
    <property type="entry name" value="RpnA"/>
</dbReference>
<evidence type="ECO:0000313" key="2">
    <source>
        <dbReference type="EMBL" id="TQM41386.1"/>
    </source>
</evidence>
<dbReference type="RefSeq" id="WP_089080950.1">
    <property type="nucleotide sequence ID" value="NZ_VFPJ01000001.1"/>
</dbReference>